<dbReference type="PANTHER" id="PTHR34984:SF1">
    <property type="entry name" value="CARBON STORAGE REGULATOR"/>
    <property type="match status" value="1"/>
</dbReference>
<protein>
    <recommendedName>
        <fullName evidence="5">Translational regulator CsrA</fullName>
    </recommendedName>
</protein>
<organism evidence="7 9">
    <name type="scientific">Cryobacterium flavum</name>
    <dbReference type="NCBI Taxonomy" id="1424659"/>
    <lineage>
        <taxon>Bacteria</taxon>
        <taxon>Bacillati</taxon>
        <taxon>Actinomycetota</taxon>
        <taxon>Actinomycetes</taxon>
        <taxon>Micrococcales</taxon>
        <taxon>Microbacteriaceae</taxon>
        <taxon>Cryobacterium</taxon>
    </lineage>
</organism>
<evidence type="ECO:0000256" key="5">
    <source>
        <dbReference type="HAMAP-Rule" id="MF_00167"/>
    </source>
</evidence>
<accession>A0A4R8UYD7</accession>
<dbReference type="PANTHER" id="PTHR34984">
    <property type="entry name" value="CARBON STORAGE REGULATOR"/>
    <property type="match status" value="1"/>
</dbReference>
<dbReference type="GO" id="GO:0045947">
    <property type="term" value="P:negative regulation of translational initiation"/>
    <property type="evidence" value="ECO:0007669"/>
    <property type="project" value="UniProtKB-UniRule"/>
</dbReference>
<evidence type="ECO:0000256" key="1">
    <source>
        <dbReference type="ARBA" id="ARBA00022490"/>
    </source>
</evidence>
<evidence type="ECO:0000256" key="3">
    <source>
        <dbReference type="ARBA" id="ARBA00022845"/>
    </source>
</evidence>
<dbReference type="GO" id="GO:0005829">
    <property type="term" value="C:cytosol"/>
    <property type="evidence" value="ECO:0007669"/>
    <property type="project" value="TreeGrafter"/>
</dbReference>
<dbReference type="GO" id="GO:1902208">
    <property type="term" value="P:regulation of bacterial-type flagellum assembly"/>
    <property type="evidence" value="ECO:0007669"/>
    <property type="project" value="UniProtKB-UniRule"/>
</dbReference>
<dbReference type="GO" id="GO:0044781">
    <property type="term" value="P:bacterial-type flagellum organization"/>
    <property type="evidence" value="ECO:0007669"/>
    <property type="project" value="UniProtKB-KW"/>
</dbReference>
<evidence type="ECO:0000256" key="2">
    <source>
        <dbReference type="ARBA" id="ARBA00022491"/>
    </source>
</evidence>
<reference evidence="7 9" key="1">
    <citation type="submission" date="2016-10" db="EMBL/GenBank/DDBJ databases">
        <authorList>
            <person name="Varghese N."/>
            <person name="Submissions S."/>
        </authorList>
    </citation>
    <scope>NUCLEOTIDE SEQUENCE [LARGE SCALE GENOMIC DNA]</scope>
    <source>
        <strain evidence="7 9">CGMCC 1.11215</strain>
    </source>
</reference>
<dbReference type="RefSeq" id="WP_092339732.1">
    <property type="nucleotide sequence ID" value="NZ_FNIB01000003.1"/>
</dbReference>
<evidence type="ECO:0000313" key="7">
    <source>
        <dbReference type="EMBL" id="SDN03593.1"/>
    </source>
</evidence>
<reference evidence="8 10" key="2">
    <citation type="submission" date="2019-03" db="EMBL/GenBank/DDBJ databases">
        <title>Genomics of glacier-inhabiting Cryobacterium strains.</title>
        <authorList>
            <person name="Liu Q."/>
            <person name="Xin Y.-H."/>
        </authorList>
    </citation>
    <scope>NUCLEOTIDE SEQUENCE [LARGE SCALE GENOMIC DNA]</scope>
    <source>
        <strain evidence="8 10">Hh8</strain>
    </source>
</reference>
<dbReference type="InterPro" id="IPR036107">
    <property type="entry name" value="CsrA_sf"/>
</dbReference>
<keyword evidence="10" id="KW-1185">Reference proteome</keyword>
<dbReference type="STRING" id="1424659.SAMN05216368_103264"/>
<sequence length="125" mass="13106">MLVLTRKPGEKILIGDDIVITVLDARGDSVRIGIDAPRGVKIQRDEVVRAVSEANLAASHIDTAAEDRIKRSLGVLAALQSAQSAQSRQAQPAPAVTPEAPIPAPAPESAEPRPKPALPHPPTHA</sequence>
<feature type="compositionally biased region" description="Pro residues" evidence="6">
    <location>
        <begin position="115"/>
        <end position="125"/>
    </location>
</feature>
<evidence type="ECO:0000256" key="6">
    <source>
        <dbReference type="SAM" id="MobiDB-lite"/>
    </source>
</evidence>
<dbReference type="HAMAP" id="MF_00167">
    <property type="entry name" value="CsrA"/>
    <property type="match status" value="1"/>
</dbReference>
<keyword evidence="3 5" id="KW-0810">Translation regulation</keyword>
<keyword evidence="2 5" id="KW-0678">Repressor</keyword>
<dbReference type="InterPro" id="IPR003751">
    <property type="entry name" value="CsrA"/>
</dbReference>
<dbReference type="Proteomes" id="UP000298252">
    <property type="component" value="Unassembled WGS sequence"/>
</dbReference>
<feature type="compositionally biased region" description="Low complexity" evidence="6">
    <location>
        <begin position="80"/>
        <end position="99"/>
    </location>
</feature>
<evidence type="ECO:0000313" key="10">
    <source>
        <dbReference type="Proteomes" id="UP000298252"/>
    </source>
</evidence>
<evidence type="ECO:0000313" key="9">
    <source>
        <dbReference type="Proteomes" id="UP000199639"/>
    </source>
</evidence>
<name>A0A4R8UYD7_9MICO</name>
<gene>
    <name evidence="5" type="primary">csrA</name>
    <name evidence="8" type="ORF">E3O21_18200</name>
    <name evidence="7" type="ORF">SAMN05216368_103264</name>
</gene>
<comment type="function">
    <text evidence="5">A translational regulator that binds mRNA to regulate translation initiation and/or mRNA stability. Usually binds in the 5'-UTR at or near the Shine-Dalgarno sequence preventing ribosome-binding, thus repressing translation. Its main target seems to be the major flagellin gene, while its function is anatagonized by FliW.</text>
</comment>
<dbReference type="GO" id="GO:0006109">
    <property type="term" value="P:regulation of carbohydrate metabolic process"/>
    <property type="evidence" value="ECO:0007669"/>
    <property type="project" value="InterPro"/>
</dbReference>
<keyword evidence="5" id="KW-1005">Bacterial flagellum biogenesis</keyword>
<dbReference type="GO" id="GO:0048027">
    <property type="term" value="F:mRNA 5'-UTR binding"/>
    <property type="evidence" value="ECO:0007669"/>
    <property type="project" value="UniProtKB-UniRule"/>
</dbReference>
<feature type="region of interest" description="Disordered" evidence="6">
    <location>
        <begin position="80"/>
        <end position="125"/>
    </location>
</feature>
<dbReference type="EMBL" id="FNIB01000003">
    <property type="protein sequence ID" value="SDN03593.1"/>
    <property type="molecule type" value="Genomic_DNA"/>
</dbReference>
<dbReference type="GO" id="GO:0006402">
    <property type="term" value="P:mRNA catabolic process"/>
    <property type="evidence" value="ECO:0007669"/>
    <property type="project" value="InterPro"/>
</dbReference>
<keyword evidence="1 5" id="KW-0963">Cytoplasm</keyword>
<comment type="subunit">
    <text evidence="5">Homodimer; the beta-strands of each monomer intercalate to form a hydrophobic core, while the alpha-helices form wings that extend away from the core.</text>
</comment>
<dbReference type="NCBIfam" id="NF002469">
    <property type="entry name" value="PRK01712.1"/>
    <property type="match status" value="1"/>
</dbReference>
<dbReference type="EMBL" id="SOFD01000041">
    <property type="protein sequence ID" value="TFB73016.1"/>
    <property type="molecule type" value="Genomic_DNA"/>
</dbReference>
<dbReference type="FunFam" id="2.60.40.4380:FF:000002">
    <property type="entry name" value="Translational regulator CsrA"/>
    <property type="match status" value="1"/>
</dbReference>
<proteinExistence type="inferred from homology"/>
<evidence type="ECO:0000313" key="8">
    <source>
        <dbReference type="EMBL" id="TFB73016.1"/>
    </source>
</evidence>
<dbReference type="Proteomes" id="UP000199639">
    <property type="component" value="Unassembled WGS sequence"/>
</dbReference>
<comment type="similarity">
    <text evidence="5">Belongs to the CsrA/RsmA family.</text>
</comment>
<dbReference type="AlphaFoldDB" id="A0A4R8UYD7"/>
<evidence type="ECO:0000256" key="4">
    <source>
        <dbReference type="ARBA" id="ARBA00022884"/>
    </source>
</evidence>
<dbReference type="Gene3D" id="2.60.40.4380">
    <property type="entry name" value="Translational regulator CsrA"/>
    <property type="match status" value="1"/>
</dbReference>
<dbReference type="Pfam" id="PF02599">
    <property type="entry name" value="CsrA"/>
    <property type="match status" value="1"/>
</dbReference>
<keyword evidence="4 5" id="KW-0694">RNA-binding</keyword>
<dbReference type="SUPFAM" id="SSF117130">
    <property type="entry name" value="CsrA-like"/>
    <property type="match status" value="1"/>
</dbReference>
<comment type="subcellular location">
    <subcellularLocation>
        <location evidence="5">Cytoplasm</location>
    </subcellularLocation>
</comment>